<protein>
    <submittedName>
        <fullName evidence="6">Tetraspanin-7-like</fullName>
    </submittedName>
</protein>
<dbReference type="InterPro" id="IPR018499">
    <property type="entry name" value="Tetraspanin/Peripherin"/>
</dbReference>
<feature type="transmembrane region" description="Helical" evidence="5">
    <location>
        <begin position="101"/>
        <end position="121"/>
    </location>
</feature>
<dbReference type="SUPFAM" id="SSF48652">
    <property type="entry name" value="Tetraspanin"/>
    <property type="match status" value="1"/>
</dbReference>
<comment type="subcellular location">
    <subcellularLocation>
        <location evidence="1">Membrane</location>
        <topology evidence="1">Multi-pass membrane protein</topology>
    </subcellularLocation>
</comment>
<name>A0AAJ6ZA61_PAPXU</name>
<dbReference type="PANTHER" id="PTHR19282:SF252">
    <property type="entry name" value="TETRASPANIN"/>
    <property type="match status" value="1"/>
</dbReference>
<dbReference type="Gene3D" id="1.10.1450.10">
    <property type="entry name" value="Tetraspanin"/>
    <property type="match status" value="1"/>
</dbReference>
<dbReference type="PANTHER" id="PTHR19282">
    <property type="entry name" value="TETRASPANIN"/>
    <property type="match status" value="1"/>
</dbReference>
<dbReference type="AlphaFoldDB" id="A0AAJ6ZA61"/>
<keyword evidence="3 5" id="KW-1133">Transmembrane helix</keyword>
<dbReference type="PRINTS" id="PR00259">
    <property type="entry name" value="TMFOUR"/>
</dbReference>
<dbReference type="KEGG" id="pxu:106118170"/>
<evidence type="ECO:0000313" key="6">
    <source>
        <dbReference type="RefSeq" id="XP_013168186.1"/>
    </source>
</evidence>
<dbReference type="GO" id="GO:0005886">
    <property type="term" value="C:plasma membrane"/>
    <property type="evidence" value="ECO:0007669"/>
    <property type="project" value="TreeGrafter"/>
</dbReference>
<evidence type="ECO:0000256" key="1">
    <source>
        <dbReference type="ARBA" id="ARBA00004141"/>
    </source>
</evidence>
<evidence type="ECO:0000256" key="4">
    <source>
        <dbReference type="ARBA" id="ARBA00023136"/>
    </source>
</evidence>
<evidence type="ECO:0000256" key="5">
    <source>
        <dbReference type="SAM" id="Phobius"/>
    </source>
</evidence>
<keyword evidence="2 5" id="KW-0812">Transmembrane</keyword>
<dbReference type="Pfam" id="PF00335">
    <property type="entry name" value="Tetraspanin"/>
    <property type="match status" value="1"/>
</dbReference>
<dbReference type="GeneID" id="106118170"/>
<dbReference type="InterPro" id="IPR008952">
    <property type="entry name" value="Tetraspanin_EC2_sf"/>
</dbReference>
<evidence type="ECO:0000256" key="2">
    <source>
        <dbReference type="ARBA" id="ARBA00022692"/>
    </source>
</evidence>
<accession>A0AAJ6ZA61</accession>
<proteinExistence type="predicted"/>
<keyword evidence="4 5" id="KW-0472">Membrane</keyword>
<gene>
    <name evidence="6" type="primary">LOC106118170</name>
</gene>
<organism evidence="6">
    <name type="scientific">Papilio xuthus</name>
    <name type="common">Asian swallowtail butterfly</name>
    <dbReference type="NCBI Taxonomy" id="66420"/>
    <lineage>
        <taxon>Eukaryota</taxon>
        <taxon>Metazoa</taxon>
        <taxon>Ecdysozoa</taxon>
        <taxon>Arthropoda</taxon>
        <taxon>Hexapoda</taxon>
        <taxon>Insecta</taxon>
        <taxon>Pterygota</taxon>
        <taxon>Neoptera</taxon>
        <taxon>Endopterygota</taxon>
        <taxon>Lepidoptera</taxon>
        <taxon>Glossata</taxon>
        <taxon>Ditrysia</taxon>
        <taxon>Papilionoidea</taxon>
        <taxon>Papilionidae</taxon>
        <taxon>Papilioninae</taxon>
        <taxon>Papilio</taxon>
    </lineage>
</organism>
<sequence length="286" mass="32200">MRCCLRPCRASQFSTFRSPRPSTTSNMSEIKEDLISDNDEYIIDLIRRKKLAIPTLQGLLTIFNIFYWMVGLAMFCGGMWTLFELHKYVDVPSDFGGTAPYLMFGLGAFTLIITSFAFSCIHRKQTLLLYIYSACLACVLMINMGLMISMVCYREALCNGLFEGLTRTIQNYNPETTNIDFAQSTFQCCGVTNYTDWIKSSPTKVIPTSCCIDPTNCVTANYGDVYNKGCYALIREYISNNLPTIIAVAGGMGTFPFFGSFLAYLLGRHIYDLKMYAKGKYAAYVT</sequence>
<dbReference type="Proteomes" id="UP000694872">
    <property type="component" value="Unplaced"/>
</dbReference>
<dbReference type="RefSeq" id="XP_013168186.1">
    <property type="nucleotide sequence ID" value="XM_013312732.1"/>
</dbReference>
<reference evidence="6" key="1">
    <citation type="submission" date="2025-08" db="UniProtKB">
        <authorList>
            <consortium name="RefSeq"/>
        </authorList>
    </citation>
    <scope>IDENTIFICATION</scope>
</reference>
<feature type="transmembrane region" description="Helical" evidence="5">
    <location>
        <begin position="58"/>
        <end position="81"/>
    </location>
</feature>
<evidence type="ECO:0000256" key="3">
    <source>
        <dbReference type="ARBA" id="ARBA00022989"/>
    </source>
</evidence>
<feature type="transmembrane region" description="Helical" evidence="5">
    <location>
        <begin position="128"/>
        <end position="151"/>
    </location>
</feature>
<feature type="transmembrane region" description="Helical" evidence="5">
    <location>
        <begin position="245"/>
        <end position="266"/>
    </location>
</feature>